<reference evidence="1" key="1">
    <citation type="submission" date="2020-01" db="EMBL/GenBank/DDBJ databases">
        <authorList>
            <person name="Meier V. D."/>
            <person name="Meier V D."/>
        </authorList>
    </citation>
    <scope>NUCLEOTIDE SEQUENCE</scope>
    <source>
        <strain evidence="1">HLG_WM_MAG_09</strain>
    </source>
</reference>
<evidence type="ECO:0000313" key="1">
    <source>
        <dbReference type="EMBL" id="CAA6824559.1"/>
    </source>
</evidence>
<dbReference type="EMBL" id="CACVAT010000393">
    <property type="protein sequence ID" value="CAA6824559.1"/>
    <property type="molecule type" value="Genomic_DNA"/>
</dbReference>
<dbReference type="SUPFAM" id="SSF56784">
    <property type="entry name" value="HAD-like"/>
    <property type="match status" value="1"/>
</dbReference>
<dbReference type="PANTHER" id="PTHR43885:SF1">
    <property type="entry name" value="SUPERFAMILY HYDROLASE, PUTATIVE (AFU_ORTHOLOGUE AFUA_4G13290)-RELATED"/>
    <property type="match status" value="1"/>
</dbReference>
<dbReference type="Gene3D" id="3.40.50.1000">
    <property type="entry name" value="HAD superfamily/HAD-like"/>
    <property type="match status" value="1"/>
</dbReference>
<dbReference type="AlphaFoldDB" id="A0A6S6UCM0"/>
<dbReference type="InterPro" id="IPR023214">
    <property type="entry name" value="HAD_sf"/>
</dbReference>
<dbReference type="InterPro" id="IPR006439">
    <property type="entry name" value="HAD-SF_hydro_IA"/>
</dbReference>
<dbReference type="InterPro" id="IPR036412">
    <property type="entry name" value="HAD-like_sf"/>
</dbReference>
<proteinExistence type="predicted"/>
<keyword evidence="1" id="KW-0378">Hydrolase</keyword>
<organism evidence="1">
    <name type="scientific">uncultured Thiotrichaceae bacterium</name>
    <dbReference type="NCBI Taxonomy" id="298394"/>
    <lineage>
        <taxon>Bacteria</taxon>
        <taxon>Pseudomonadati</taxon>
        <taxon>Pseudomonadota</taxon>
        <taxon>Gammaproteobacteria</taxon>
        <taxon>Thiotrichales</taxon>
        <taxon>Thiotrichaceae</taxon>
        <taxon>environmental samples</taxon>
    </lineage>
</organism>
<dbReference type="GO" id="GO:0016787">
    <property type="term" value="F:hydrolase activity"/>
    <property type="evidence" value="ECO:0007669"/>
    <property type="project" value="UniProtKB-KW"/>
</dbReference>
<gene>
    <name evidence="1" type="ORF">HELGO_WM17377</name>
</gene>
<protein>
    <submittedName>
        <fullName evidence="1">HAD family hydrolase</fullName>
    </submittedName>
</protein>
<dbReference type="Gene3D" id="1.10.260.80">
    <property type="match status" value="1"/>
</dbReference>
<accession>A0A6S6UCM0</accession>
<sequence>MDGTLTLAAHDFEAIRKELGLPEGKPILEQIATYPKQKARNLHQQLDMMELTIAAQSKPATGAARLLDTLTAKGHHLGILTRNNIINIHATLDAAGLSDYFESNTLISRNCAPPKPNPAGIHRLLALWGGTPEESVMVGDHLFDIDTGLAAGTATVYVDESGEFPYREKADLCIRSLDELINPAILSPDS</sequence>
<dbReference type="CDD" id="cd01427">
    <property type="entry name" value="HAD_like"/>
    <property type="match status" value="1"/>
</dbReference>
<dbReference type="Pfam" id="PF00702">
    <property type="entry name" value="Hydrolase"/>
    <property type="match status" value="1"/>
</dbReference>
<dbReference type="NCBIfam" id="TIGR01509">
    <property type="entry name" value="HAD-SF-IA-v3"/>
    <property type="match status" value="1"/>
</dbReference>
<name>A0A6S6UCM0_9GAMM</name>
<dbReference type="PANTHER" id="PTHR43885">
    <property type="entry name" value="HALOACID DEHALOGENASE-LIKE HYDROLASE"/>
    <property type="match status" value="1"/>
</dbReference>